<evidence type="ECO:0000313" key="2">
    <source>
        <dbReference type="EMBL" id="CCD19380.1"/>
    </source>
</evidence>
<name>F9WPA5_TRYVY</name>
<dbReference type="InterPro" id="IPR021057">
    <property type="entry name" value="Trypano_invariant_glycop"/>
</dbReference>
<evidence type="ECO:0000313" key="3">
    <source>
        <dbReference type="Proteomes" id="UP000009027"/>
    </source>
</evidence>
<sequence>MLITLVCAAAMLTFACQPLPACGLRTNLARQSYPLDRYEQGGLDKEGAAAICRLHALSEGVPSAADELVRKSERWVGMAERLWTSVGVEWGRLQLVSMKVHGLDSFTDAVARAEVKMTEAVHTANSTMEQVRRHNATVFEAVALAEEEAISAIDGDGSPFGGLFNILERHCGNERCKTSKQARCQNCAKPLMEMFPTTGIKCGELGVPVARTAASVSAMTEALARWDKVRPKFAEDYIALHERGCEPTTEYSCTVLEDWAVHFYTATKKLSEAEEALVGCARAVVSAQIVLHSAVHEVDRLEQMTLKAHQNANGTVAEQLMGHLQCDAAAPTAQRMRLITGSTAQATGDRK</sequence>
<keyword evidence="1" id="KW-0732">Signal</keyword>
<feature type="signal peptide" evidence="1">
    <location>
        <begin position="1"/>
        <end position="23"/>
    </location>
</feature>
<accession>F9WPA5</accession>
<dbReference type="EMBL" id="CAEX01003299">
    <property type="protein sequence ID" value="CCD19380.1"/>
    <property type="molecule type" value="Genomic_DNA"/>
</dbReference>
<gene>
    <name evidence="2" type="ORF">TvY486_0020810</name>
</gene>
<protein>
    <submittedName>
        <fullName evidence="2">Invariant surface glycoprotein, putative</fullName>
    </submittedName>
</protein>
<dbReference type="AlphaFoldDB" id="F9WPA5"/>
<keyword evidence="3" id="KW-1185">Reference proteome</keyword>
<organism evidence="2 3">
    <name type="scientific">Trypanosoma vivax (strain Y486)</name>
    <dbReference type="NCBI Taxonomy" id="1055687"/>
    <lineage>
        <taxon>Eukaryota</taxon>
        <taxon>Discoba</taxon>
        <taxon>Euglenozoa</taxon>
        <taxon>Kinetoplastea</taxon>
        <taxon>Metakinetoplastina</taxon>
        <taxon>Trypanosomatida</taxon>
        <taxon>Trypanosomatidae</taxon>
        <taxon>Trypanosoma</taxon>
        <taxon>Duttonella</taxon>
    </lineage>
</organism>
<proteinExistence type="predicted"/>
<dbReference type="Pfam" id="PF11727">
    <property type="entry name" value="ISG65-75"/>
    <property type="match status" value="1"/>
</dbReference>
<feature type="chain" id="PRO_5003390721" evidence="1">
    <location>
        <begin position="24"/>
        <end position="351"/>
    </location>
</feature>
<evidence type="ECO:0000256" key="1">
    <source>
        <dbReference type="SAM" id="SignalP"/>
    </source>
</evidence>
<dbReference type="Proteomes" id="UP000009027">
    <property type="component" value="Unassembled WGS sequence"/>
</dbReference>
<reference evidence="2 3" key="1">
    <citation type="journal article" date="2012" name="Proc. Natl. Acad. Sci. U.S.A.">
        <title>Antigenic diversity is generated by distinct evolutionary mechanisms in African trypanosome species.</title>
        <authorList>
            <person name="Jackson A.P."/>
            <person name="Berry A."/>
            <person name="Aslett M."/>
            <person name="Allison H.C."/>
            <person name="Burton P."/>
            <person name="Vavrova-Anderson J."/>
            <person name="Brown R."/>
            <person name="Browne H."/>
            <person name="Corton N."/>
            <person name="Hauser H."/>
            <person name="Gamble J."/>
            <person name="Gilderthorp R."/>
            <person name="Marcello L."/>
            <person name="McQuillan J."/>
            <person name="Otto T.D."/>
            <person name="Quail M.A."/>
            <person name="Sanders M.J."/>
            <person name="van Tonder A."/>
            <person name="Ginger M.L."/>
            <person name="Field M.C."/>
            <person name="Barry J.D."/>
            <person name="Hertz-Fowler C."/>
            <person name="Berriman M."/>
        </authorList>
    </citation>
    <scope>NUCLEOTIDE SEQUENCE</scope>
    <source>
        <strain evidence="2 3">Y486</strain>
    </source>
</reference>
<dbReference type="VEuPathDB" id="TriTrypDB:TvY486_0020810"/>